<dbReference type="AlphaFoldDB" id="A0A4U5MXJ8"/>
<sequence>MAVLLMVLVAVLFLFCISSALLRLNEVRYRKKGLPPGTMGWPVFGETTEFLKQGPNFMKNQRARYGSIFKSHILGCPTIVSMDPELNRYILMNEGKGLVPGYPQSMLDILGNRNIAAVHGSTHKYMRGALLSLISPTMIRQQLLPTIDEFMRNHLSCWDSKIIDIQQMTKEMALLSALKQIAGSDSCSISQAFMPEFFRLVLGTLSLPIDLPGTNYRQGVQARKNIVSMLRQLIDGRRASKLYHQDMLGRLMRTEENRFKLTDEEIIDQIITILYSGYETVSTTSMMAVKYLHDHPRVLQELRKEHLAIREKKRPEDPIDLNDLKSMRFTRAVIFETSRLATIVNGVLRKELLKEMELK</sequence>
<accession>A0A4U5MXJ8</accession>
<keyword evidence="2" id="KW-0479">Metal-binding</keyword>
<dbReference type="GO" id="GO:0016132">
    <property type="term" value="P:brassinosteroid biosynthetic process"/>
    <property type="evidence" value="ECO:0007669"/>
    <property type="project" value="TreeGrafter"/>
</dbReference>
<dbReference type="GO" id="GO:0010268">
    <property type="term" value="P:brassinosteroid homeostasis"/>
    <property type="evidence" value="ECO:0007669"/>
    <property type="project" value="TreeGrafter"/>
</dbReference>
<keyword evidence="4" id="KW-0732">Signal</keyword>
<dbReference type="Gene3D" id="1.10.630.10">
    <property type="entry name" value="Cytochrome P450"/>
    <property type="match status" value="1"/>
</dbReference>
<evidence type="ECO:0000256" key="1">
    <source>
        <dbReference type="ARBA" id="ARBA00010617"/>
    </source>
</evidence>
<dbReference type="Pfam" id="PF00067">
    <property type="entry name" value="p450"/>
    <property type="match status" value="1"/>
</dbReference>
<reference evidence="5" key="1">
    <citation type="submission" date="2018-10" db="EMBL/GenBank/DDBJ databases">
        <title>Population genomic analysis revealed the cold adaptation of white poplar.</title>
        <authorList>
            <person name="Liu Y.-J."/>
        </authorList>
    </citation>
    <scope>NUCLEOTIDE SEQUENCE [LARGE SCALE GENOMIC DNA]</scope>
    <source>
        <strain evidence="5">PAL-ZL1</strain>
    </source>
</reference>
<gene>
    <name evidence="5" type="ORF">D5086_0000291450</name>
</gene>
<dbReference type="GO" id="GO:0016705">
    <property type="term" value="F:oxidoreductase activity, acting on paired donors, with incorporation or reduction of molecular oxygen"/>
    <property type="evidence" value="ECO:0007669"/>
    <property type="project" value="InterPro"/>
</dbReference>
<dbReference type="GO" id="GO:0005506">
    <property type="term" value="F:iron ion binding"/>
    <property type="evidence" value="ECO:0007669"/>
    <property type="project" value="InterPro"/>
</dbReference>
<protein>
    <submittedName>
        <fullName evidence="5">Brassinosteroid-6-oxidase family protein</fullName>
    </submittedName>
</protein>
<organism evidence="5">
    <name type="scientific">Populus alba</name>
    <name type="common">White poplar</name>
    <dbReference type="NCBI Taxonomy" id="43335"/>
    <lineage>
        <taxon>Eukaryota</taxon>
        <taxon>Viridiplantae</taxon>
        <taxon>Streptophyta</taxon>
        <taxon>Embryophyta</taxon>
        <taxon>Tracheophyta</taxon>
        <taxon>Spermatophyta</taxon>
        <taxon>Magnoliopsida</taxon>
        <taxon>eudicotyledons</taxon>
        <taxon>Gunneridae</taxon>
        <taxon>Pentapetalae</taxon>
        <taxon>rosids</taxon>
        <taxon>fabids</taxon>
        <taxon>Malpighiales</taxon>
        <taxon>Salicaceae</taxon>
        <taxon>Saliceae</taxon>
        <taxon>Populus</taxon>
    </lineage>
</organism>
<dbReference type="GO" id="GO:0004497">
    <property type="term" value="F:monooxygenase activity"/>
    <property type="evidence" value="ECO:0007669"/>
    <property type="project" value="InterPro"/>
</dbReference>
<dbReference type="InterPro" id="IPR036396">
    <property type="entry name" value="Cyt_P450_sf"/>
</dbReference>
<evidence type="ECO:0000256" key="2">
    <source>
        <dbReference type="ARBA" id="ARBA00022723"/>
    </source>
</evidence>
<dbReference type="PANTHER" id="PTHR24286">
    <property type="entry name" value="CYTOCHROME P450 26"/>
    <property type="match status" value="1"/>
</dbReference>
<proteinExistence type="inferred from homology"/>
<dbReference type="SUPFAM" id="SSF48264">
    <property type="entry name" value="Cytochrome P450"/>
    <property type="match status" value="1"/>
</dbReference>
<name>A0A4U5MXJ8_POPAL</name>
<dbReference type="EMBL" id="RCHU01001157">
    <property type="protein sequence ID" value="TKR74789.1"/>
    <property type="molecule type" value="Genomic_DNA"/>
</dbReference>
<feature type="chain" id="PRO_5020516079" evidence="4">
    <location>
        <begin position="21"/>
        <end position="359"/>
    </location>
</feature>
<feature type="signal peptide" evidence="4">
    <location>
        <begin position="1"/>
        <end position="20"/>
    </location>
</feature>
<dbReference type="STRING" id="43335.A0A4U5MXJ8"/>
<comment type="similarity">
    <text evidence="1">Belongs to the cytochrome P450 family.</text>
</comment>
<dbReference type="GO" id="GO:0016125">
    <property type="term" value="P:sterol metabolic process"/>
    <property type="evidence" value="ECO:0007669"/>
    <property type="project" value="TreeGrafter"/>
</dbReference>
<dbReference type="GO" id="GO:0020037">
    <property type="term" value="F:heme binding"/>
    <property type="evidence" value="ECO:0007669"/>
    <property type="project" value="InterPro"/>
</dbReference>
<evidence type="ECO:0000256" key="3">
    <source>
        <dbReference type="ARBA" id="ARBA00023004"/>
    </source>
</evidence>
<dbReference type="PANTHER" id="PTHR24286:SF169">
    <property type="entry name" value="CYTOCHROME P450 85A1"/>
    <property type="match status" value="1"/>
</dbReference>
<evidence type="ECO:0000256" key="4">
    <source>
        <dbReference type="SAM" id="SignalP"/>
    </source>
</evidence>
<dbReference type="InterPro" id="IPR001128">
    <property type="entry name" value="Cyt_P450"/>
</dbReference>
<evidence type="ECO:0000313" key="5">
    <source>
        <dbReference type="EMBL" id="TKR74789.1"/>
    </source>
</evidence>
<comment type="caution">
    <text evidence="5">The sequence shown here is derived from an EMBL/GenBank/DDBJ whole genome shotgun (WGS) entry which is preliminary data.</text>
</comment>
<keyword evidence="3" id="KW-0408">Iron</keyword>